<dbReference type="InterPro" id="IPR017961">
    <property type="entry name" value="DNA_pol_Y-fam_little_finger"/>
</dbReference>
<evidence type="ECO:0000256" key="3">
    <source>
        <dbReference type="ARBA" id="ARBA00022763"/>
    </source>
</evidence>
<dbReference type="PANTHER" id="PTHR35369:SF2">
    <property type="entry name" value="BLR3025 PROTEIN"/>
    <property type="match status" value="1"/>
</dbReference>
<sequence>MIDGPLVLTLKQNNSNRVYCLNDDAQKAGLHRGMPYADARAFCPNLQSHPADPVNDQAFLHILRRWATRYCPWVGLDGSDGLVLDVTGSTHLFGSEEVMLADMQMRLDRAGVSARLSIADTRGAAWALTHYANGNNIALESLPVAALRLPDDIIVSLARLGVRRIADLIAIPRATLTRRFGREVLMRVDQALGHQVENITPLSNPPHYGVRISFPDPIGLERDVIAATGRLLDKLCPKLENQEAGARTLVLTVYRVDQDHQQVELRLASPLRDPRRILSLFQRGIGAVKAGYGIDKIRLEAVQVEPLPARQTNHVQNSDKGELDDLISRIGTRIGIENIHRFLPADSHIPERSFNIALAAYSLPSEPWVCLYPRPIVLFPPEQIVANGARPPQKFQWRGMQLTTGKATGPERIAPEWWLDDENWRSGVRDYWRVETREGWRLWLFYTPQKPAWFVQGQFA</sequence>
<reference evidence="9" key="1">
    <citation type="journal article" date="2019" name="Int. J. Syst. Evol. Microbiol.">
        <title>The Global Catalogue of Microorganisms (GCM) 10K type strain sequencing project: providing services to taxonomists for standard genome sequencing and annotation.</title>
        <authorList>
            <consortium name="The Broad Institute Genomics Platform"/>
            <consortium name="The Broad Institute Genome Sequencing Center for Infectious Disease"/>
            <person name="Wu L."/>
            <person name="Ma J."/>
        </authorList>
    </citation>
    <scope>NUCLEOTIDE SEQUENCE [LARGE SCALE GENOMIC DNA]</scope>
    <source>
        <strain evidence="9">KCTC 32465</strain>
    </source>
</reference>
<comment type="catalytic activity">
    <reaction evidence="5">
        <text>DNA(n) + a 2'-deoxyribonucleoside 5'-triphosphate = DNA(n+1) + diphosphate</text>
        <dbReference type="Rhea" id="RHEA:22508"/>
        <dbReference type="Rhea" id="RHEA-COMP:17339"/>
        <dbReference type="Rhea" id="RHEA-COMP:17340"/>
        <dbReference type="ChEBI" id="CHEBI:33019"/>
        <dbReference type="ChEBI" id="CHEBI:61560"/>
        <dbReference type="ChEBI" id="CHEBI:173112"/>
        <dbReference type="EC" id="2.7.7.7"/>
    </reaction>
</comment>
<dbReference type="CDD" id="cd03468">
    <property type="entry name" value="PolY_like"/>
    <property type="match status" value="1"/>
</dbReference>
<dbReference type="PANTHER" id="PTHR35369">
    <property type="entry name" value="BLR3025 PROTEIN-RELATED"/>
    <property type="match status" value="1"/>
</dbReference>
<keyword evidence="9" id="KW-1185">Reference proteome</keyword>
<evidence type="ECO:0000256" key="5">
    <source>
        <dbReference type="ARBA" id="ARBA00049244"/>
    </source>
</evidence>
<dbReference type="InterPro" id="IPR001126">
    <property type="entry name" value="UmuC"/>
</dbReference>
<dbReference type="Pfam" id="PF11799">
    <property type="entry name" value="IMS_C"/>
    <property type="match status" value="1"/>
</dbReference>
<dbReference type="Pfam" id="PF00817">
    <property type="entry name" value="IMS"/>
    <property type="match status" value="1"/>
</dbReference>
<dbReference type="EMBL" id="BMZF01000009">
    <property type="protein sequence ID" value="GHA59277.1"/>
    <property type="molecule type" value="Genomic_DNA"/>
</dbReference>
<accession>A0ABQ3D6X0</accession>
<evidence type="ECO:0000256" key="1">
    <source>
        <dbReference type="ARBA" id="ARBA00011245"/>
    </source>
</evidence>
<dbReference type="Gene3D" id="3.40.1170.60">
    <property type="match status" value="1"/>
</dbReference>
<dbReference type="EC" id="2.7.7.7" evidence="2"/>
<protein>
    <recommendedName>
        <fullName evidence="2">DNA-directed DNA polymerase</fullName>
        <ecNumber evidence="2">2.7.7.7</ecNumber>
    </recommendedName>
</protein>
<keyword evidence="3" id="KW-0227">DNA damage</keyword>
<name>A0ABQ3D6X0_9RHOB</name>
<feature type="domain" description="DNA polymerase Y-family little finger" evidence="7">
    <location>
        <begin position="208"/>
        <end position="312"/>
    </location>
</feature>
<evidence type="ECO:0000259" key="6">
    <source>
        <dbReference type="Pfam" id="PF00817"/>
    </source>
</evidence>
<organism evidence="8 9">
    <name type="scientific">Paramylibacter ulvae</name>
    <dbReference type="NCBI Taxonomy" id="1651968"/>
    <lineage>
        <taxon>Bacteria</taxon>
        <taxon>Pseudomonadati</taxon>
        <taxon>Pseudomonadota</taxon>
        <taxon>Alphaproteobacteria</taxon>
        <taxon>Rhodobacterales</taxon>
        <taxon>Paracoccaceae</taxon>
        <taxon>Paramylibacter</taxon>
    </lineage>
</organism>
<gene>
    <name evidence="8" type="ORF">GCM10008927_26000</name>
</gene>
<dbReference type="Proteomes" id="UP000634455">
    <property type="component" value="Unassembled WGS sequence"/>
</dbReference>
<evidence type="ECO:0000313" key="8">
    <source>
        <dbReference type="EMBL" id="GHA59277.1"/>
    </source>
</evidence>
<proteinExistence type="predicted"/>
<feature type="domain" description="UmuC" evidence="6">
    <location>
        <begin position="5"/>
        <end position="128"/>
    </location>
</feature>
<comment type="subunit">
    <text evidence="1">Monomer.</text>
</comment>
<evidence type="ECO:0000256" key="4">
    <source>
        <dbReference type="ARBA" id="ARBA00025589"/>
    </source>
</evidence>
<dbReference type="InterPro" id="IPR050356">
    <property type="entry name" value="SulA_CellDiv_inhibitor"/>
</dbReference>
<dbReference type="InterPro" id="IPR043502">
    <property type="entry name" value="DNA/RNA_pol_sf"/>
</dbReference>
<comment type="function">
    <text evidence="4">Poorly processive, error-prone DNA polymerase involved in untargeted mutagenesis. Copies undamaged DNA at stalled replication forks, which arise in vivo from mismatched or misaligned primer ends. These misaligned primers can be extended by PolIV. Exhibits no 3'-5' exonuclease (proofreading) activity. May be involved in translesional synthesis, in conjunction with the beta clamp from PolIII.</text>
</comment>
<evidence type="ECO:0000313" key="9">
    <source>
        <dbReference type="Proteomes" id="UP000634455"/>
    </source>
</evidence>
<comment type="caution">
    <text evidence="8">The sequence shown here is derived from an EMBL/GenBank/DDBJ whole genome shotgun (WGS) entry which is preliminary data.</text>
</comment>
<dbReference type="SUPFAM" id="SSF56672">
    <property type="entry name" value="DNA/RNA polymerases"/>
    <property type="match status" value="1"/>
</dbReference>
<evidence type="ECO:0000259" key="7">
    <source>
        <dbReference type="Pfam" id="PF11799"/>
    </source>
</evidence>
<evidence type="ECO:0000256" key="2">
    <source>
        <dbReference type="ARBA" id="ARBA00012417"/>
    </source>
</evidence>